<name>A0AA88I362_ARTSF</name>
<dbReference type="InterPro" id="IPR009675">
    <property type="entry name" value="TPX2_fam"/>
</dbReference>
<evidence type="ECO:0008006" key="13">
    <source>
        <dbReference type="Google" id="ProtNLM"/>
    </source>
</evidence>
<dbReference type="Proteomes" id="UP001187531">
    <property type="component" value="Unassembled WGS sequence"/>
</dbReference>
<accession>A0AA88I362</accession>
<evidence type="ECO:0000256" key="6">
    <source>
        <dbReference type="ARBA" id="ARBA00023242"/>
    </source>
</evidence>
<evidence type="ECO:0000313" key="11">
    <source>
        <dbReference type="EMBL" id="KAK2717331.1"/>
    </source>
</evidence>
<evidence type="ECO:0000256" key="7">
    <source>
        <dbReference type="SAM" id="Coils"/>
    </source>
</evidence>
<protein>
    <recommendedName>
        <fullName evidence="13">Targeting protein for Xklp2</fullName>
    </recommendedName>
</protein>
<evidence type="ECO:0000256" key="2">
    <source>
        <dbReference type="ARBA" id="ARBA00004186"/>
    </source>
</evidence>
<dbReference type="GO" id="GO:0005874">
    <property type="term" value="C:microtubule"/>
    <property type="evidence" value="ECO:0007669"/>
    <property type="project" value="InterPro"/>
</dbReference>
<dbReference type="PANTHER" id="PTHR14326">
    <property type="entry name" value="TARGETING PROTEIN FOR XKLP2"/>
    <property type="match status" value="1"/>
</dbReference>
<comment type="similarity">
    <text evidence="3">Belongs to the TPX2 family.</text>
</comment>
<keyword evidence="7" id="KW-0175">Coiled coil</keyword>
<feature type="coiled-coil region" evidence="7">
    <location>
        <begin position="642"/>
        <end position="681"/>
    </location>
</feature>
<comment type="subcellular location">
    <subcellularLocation>
        <location evidence="2">Cytoplasm</location>
        <location evidence="2">Cytoskeleton</location>
        <location evidence="2">Spindle</location>
    </subcellularLocation>
    <subcellularLocation>
        <location evidence="1">Nucleus</location>
    </subcellularLocation>
</comment>
<dbReference type="Pfam" id="PF06886">
    <property type="entry name" value="TPX2"/>
    <property type="match status" value="1"/>
</dbReference>
<feature type="region of interest" description="Disordered" evidence="8">
    <location>
        <begin position="396"/>
        <end position="429"/>
    </location>
</feature>
<feature type="region of interest" description="Disordered" evidence="8">
    <location>
        <begin position="681"/>
        <end position="725"/>
    </location>
</feature>
<keyword evidence="12" id="KW-1185">Reference proteome</keyword>
<evidence type="ECO:0000259" key="9">
    <source>
        <dbReference type="Pfam" id="PF06886"/>
    </source>
</evidence>
<evidence type="ECO:0000256" key="8">
    <source>
        <dbReference type="SAM" id="MobiDB-lite"/>
    </source>
</evidence>
<gene>
    <name evidence="11" type="ORF">QYM36_006200</name>
</gene>
<dbReference type="InterPro" id="IPR027329">
    <property type="entry name" value="TPX2_C"/>
</dbReference>
<keyword evidence="6" id="KW-0539">Nucleus</keyword>
<evidence type="ECO:0000256" key="3">
    <source>
        <dbReference type="ARBA" id="ARBA00005885"/>
    </source>
</evidence>
<reference evidence="11" key="1">
    <citation type="submission" date="2023-07" db="EMBL/GenBank/DDBJ databases">
        <title>Chromosome-level genome assembly of Artemia franciscana.</title>
        <authorList>
            <person name="Jo E."/>
        </authorList>
    </citation>
    <scope>NUCLEOTIDE SEQUENCE</scope>
    <source>
        <tissue evidence="11">Whole body</tissue>
    </source>
</reference>
<feature type="domain" description="TPX2 central" evidence="10">
    <location>
        <begin position="325"/>
        <end position="446"/>
    </location>
</feature>
<sequence length="725" mass="82768">MDVDPVYENIKAPQFFDFTNPESSEMENPEAYFEFDHEAGLPIGNALGDEEPNSFINMSETTYCQDGDSSAYQTIIENDESEKTLVNPSTPMVKESIDCSNNSSLVADSLEQVAEVSTHELSRVLKTVCLDNNVVTHEEFLSTLKARNEEIASWNAVGESSCVESTPAADRGRASSNVEPRLSLETPEAIKKTLAQFDATKIKYEAHGSTRLTTGPRHGPMKAMPHTSASHSSREGLTFAEIDSEFAGSLRNYDGYGGSASSLYRPTTRTEPFHFQEARSKTKEEIKPFVSMAEQLLFFEKGTPKRFKSTKRLTRSNDDISIHYRTTQPHTPKLSAMHRQRPVHALSREQLEDQEVEEAQKHKFKANPLNEKILQEKSVLPRVFHKELTMFEPFNLTESHRGGPNKENIPERPEFHARPVPRSLLEEPKLPEKKVMAVTVPESPDFASNSLPKRREAQPQVKNEPSIPNRLQRSKSVDRNLHRHFGSSCSVGSSGSSSSSNPTKRPLTTFQPFKVEERSQNMIKQRDEKIKKLLEEEKKARQFHAQPLPKLDKLYGVPEKPTILPTVPKPFIHKSDERAQLYREKFNQKQEEEENRLKKEATFHARPPVVLKKEQFKPEPAQKPPTEFVVFNLHSDTRAKQREEFDEFVKQKEAELEAQRRQAEIRRREEEQEEIARLRKQMVTKANPVPNYKPFKLNKSDKPLTIGQSPNFKIKPRSSSTDSQN</sequence>
<feature type="compositionally biased region" description="Low complexity" evidence="8">
    <location>
        <begin position="486"/>
        <end position="500"/>
    </location>
</feature>
<feature type="domain" description="TPX2 C-terminal" evidence="9">
    <location>
        <begin position="631"/>
        <end position="705"/>
    </location>
</feature>
<dbReference type="GO" id="GO:0060236">
    <property type="term" value="P:regulation of mitotic spindle organization"/>
    <property type="evidence" value="ECO:0007669"/>
    <property type="project" value="InterPro"/>
</dbReference>
<feature type="region of interest" description="Disordered" evidence="8">
    <location>
        <begin position="441"/>
        <end position="508"/>
    </location>
</feature>
<evidence type="ECO:0000256" key="4">
    <source>
        <dbReference type="ARBA" id="ARBA00022490"/>
    </source>
</evidence>
<dbReference type="AlphaFoldDB" id="A0AA88I362"/>
<proteinExistence type="inferred from homology"/>
<comment type="caution">
    <text evidence="11">The sequence shown here is derived from an EMBL/GenBank/DDBJ whole genome shotgun (WGS) entry which is preliminary data.</text>
</comment>
<organism evidence="11 12">
    <name type="scientific">Artemia franciscana</name>
    <name type="common">Brine shrimp</name>
    <name type="synonym">Artemia sanfranciscana</name>
    <dbReference type="NCBI Taxonomy" id="6661"/>
    <lineage>
        <taxon>Eukaryota</taxon>
        <taxon>Metazoa</taxon>
        <taxon>Ecdysozoa</taxon>
        <taxon>Arthropoda</taxon>
        <taxon>Crustacea</taxon>
        <taxon>Branchiopoda</taxon>
        <taxon>Anostraca</taxon>
        <taxon>Artemiidae</taxon>
        <taxon>Artemia</taxon>
    </lineage>
</organism>
<evidence type="ECO:0000256" key="5">
    <source>
        <dbReference type="ARBA" id="ARBA00023212"/>
    </source>
</evidence>
<keyword evidence="4" id="KW-0963">Cytoplasm</keyword>
<evidence type="ECO:0000259" key="10">
    <source>
        <dbReference type="Pfam" id="PF12214"/>
    </source>
</evidence>
<feature type="compositionally biased region" description="Polar residues" evidence="8">
    <location>
        <begin position="706"/>
        <end position="725"/>
    </location>
</feature>
<feature type="compositionally biased region" description="Basic and acidic residues" evidence="8">
    <location>
        <begin position="408"/>
        <end position="417"/>
    </location>
</feature>
<dbReference type="InterPro" id="IPR027330">
    <property type="entry name" value="TPX2_central_dom"/>
</dbReference>
<evidence type="ECO:0000256" key="1">
    <source>
        <dbReference type="ARBA" id="ARBA00004123"/>
    </source>
</evidence>
<dbReference type="GO" id="GO:0005634">
    <property type="term" value="C:nucleus"/>
    <property type="evidence" value="ECO:0007669"/>
    <property type="project" value="UniProtKB-SubCell"/>
</dbReference>
<dbReference type="PANTHER" id="PTHR14326:SF44">
    <property type="entry name" value="TARGETING PROTEIN FOR XKLP2"/>
    <property type="match status" value="1"/>
</dbReference>
<keyword evidence="5" id="KW-0206">Cytoskeleton</keyword>
<evidence type="ECO:0000313" key="12">
    <source>
        <dbReference type="Proteomes" id="UP001187531"/>
    </source>
</evidence>
<dbReference type="Pfam" id="PF12214">
    <property type="entry name" value="TPX2_importin"/>
    <property type="match status" value="1"/>
</dbReference>
<feature type="region of interest" description="Disordered" evidence="8">
    <location>
        <begin position="207"/>
        <end position="235"/>
    </location>
</feature>
<dbReference type="GO" id="GO:0005819">
    <property type="term" value="C:spindle"/>
    <property type="evidence" value="ECO:0007669"/>
    <property type="project" value="UniProtKB-SubCell"/>
</dbReference>
<dbReference type="EMBL" id="JAVRJZ010000010">
    <property type="protein sequence ID" value="KAK2717331.1"/>
    <property type="molecule type" value="Genomic_DNA"/>
</dbReference>